<evidence type="ECO:0000313" key="1">
    <source>
        <dbReference type="EMBL" id="THC99161.1"/>
    </source>
</evidence>
<name>A0A4S3JUV0_9EURO</name>
<dbReference type="Proteomes" id="UP000308092">
    <property type="component" value="Unassembled WGS sequence"/>
</dbReference>
<sequence>MTTDVQIAAAYARHTMRMRP</sequence>
<protein>
    <submittedName>
        <fullName evidence="1">Uncharacterized protein</fullName>
    </submittedName>
</protein>
<evidence type="ECO:0000313" key="2">
    <source>
        <dbReference type="Proteomes" id="UP000308092"/>
    </source>
</evidence>
<organism evidence="1 2">
    <name type="scientific">Aspergillus tanneri</name>
    <dbReference type="NCBI Taxonomy" id="1220188"/>
    <lineage>
        <taxon>Eukaryota</taxon>
        <taxon>Fungi</taxon>
        <taxon>Dikarya</taxon>
        <taxon>Ascomycota</taxon>
        <taxon>Pezizomycotina</taxon>
        <taxon>Eurotiomycetes</taxon>
        <taxon>Eurotiomycetidae</taxon>
        <taxon>Eurotiales</taxon>
        <taxon>Aspergillaceae</taxon>
        <taxon>Aspergillus</taxon>
        <taxon>Aspergillus subgen. Circumdati</taxon>
    </lineage>
</organism>
<reference evidence="1 2" key="1">
    <citation type="submission" date="2019-03" db="EMBL/GenBank/DDBJ databases">
        <title>The genome sequence of a newly discovered highly antifungal drug resistant Aspergillus species, Aspergillus tanneri NIH 1004.</title>
        <authorList>
            <person name="Mounaud S."/>
            <person name="Singh I."/>
            <person name="Joardar V."/>
            <person name="Pakala S."/>
            <person name="Pakala S."/>
            <person name="Venepally P."/>
            <person name="Hoover J."/>
            <person name="Nierman W."/>
            <person name="Chung J."/>
            <person name="Losada L."/>
        </authorList>
    </citation>
    <scope>NUCLEOTIDE SEQUENCE [LARGE SCALE GENOMIC DNA]</scope>
    <source>
        <strain evidence="1 2">NIH1004</strain>
    </source>
</reference>
<proteinExistence type="predicted"/>
<dbReference type="EMBL" id="SOSA01000024">
    <property type="protein sequence ID" value="THC99161.1"/>
    <property type="molecule type" value="Genomic_DNA"/>
</dbReference>
<gene>
    <name evidence="1" type="ORF">EYZ11_001336</name>
</gene>
<keyword evidence="2" id="KW-1185">Reference proteome</keyword>
<accession>A0A4S3JUV0</accession>
<dbReference type="VEuPathDB" id="FungiDB:EYZ11_001336"/>
<comment type="caution">
    <text evidence="1">The sequence shown here is derived from an EMBL/GenBank/DDBJ whole genome shotgun (WGS) entry which is preliminary data.</text>
</comment>
<dbReference type="AlphaFoldDB" id="A0A4S3JUV0"/>